<feature type="region of interest" description="Disordered" evidence="9">
    <location>
        <begin position="69"/>
        <end position="88"/>
    </location>
</feature>
<feature type="domain" description="USP" evidence="10">
    <location>
        <begin position="177"/>
        <end position="490"/>
    </location>
</feature>
<feature type="compositionally biased region" description="Low complexity" evidence="9">
    <location>
        <begin position="644"/>
        <end position="654"/>
    </location>
</feature>
<dbReference type="PANTHER" id="PTHR24006">
    <property type="entry name" value="UBIQUITIN CARBOXYL-TERMINAL HYDROLASE"/>
    <property type="match status" value="1"/>
</dbReference>
<dbReference type="InterPro" id="IPR028889">
    <property type="entry name" value="USP"/>
</dbReference>
<dbReference type="InterPro" id="IPR018200">
    <property type="entry name" value="USP_CS"/>
</dbReference>
<feature type="region of interest" description="Disordered" evidence="9">
    <location>
        <begin position="501"/>
        <end position="529"/>
    </location>
</feature>
<comment type="catalytic activity">
    <reaction evidence="1 8">
        <text>Thiol-dependent hydrolysis of ester, thioester, amide, peptide and isopeptide bonds formed by the C-terminal Gly of ubiquitin (a 76-residue protein attached to proteins as an intracellular targeting signal).</text>
        <dbReference type="EC" id="3.4.19.12"/>
    </reaction>
</comment>
<evidence type="ECO:0000256" key="5">
    <source>
        <dbReference type="ARBA" id="ARBA00022786"/>
    </source>
</evidence>
<organism evidence="11 12">
    <name type="scientific">Dermatophagoides pteronyssinus</name>
    <name type="common">European house dust mite</name>
    <dbReference type="NCBI Taxonomy" id="6956"/>
    <lineage>
        <taxon>Eukaryota</taxon>
        <taxon>Metazoa</taxon>
        <taxon>Ecdysozoa</taxon>
        <taxon>Arthropoda</taxon>
        <taxon>Chelicerata</taxon>
        <taxon>Arachnida</taxon>
        <taxon>Acari</taxon>
        <taxon>Acariformes</taxon>
        <taxon>Sarcoptiformes</taxon>
        <taxon>Astigmata</taxon>
        <taxon>Psoroptidia</taxon>
        <taxon>Analgoidea</taxon>
        <taxon>Pyroglyphidae</taxon>
        <taxon>Dermatophagoidinae</taxon>
        <taxon>Dermatophagoides</taxon>
    </lineage>
</organism>
<feature type="compositionally biased region" description="Polar residues" evidence="9">
    <location>
        <begin position="614"/>
        <end position="636"/>
    </location>
</feature>
<evidence type="ECO:0000256" key="3">
    <source>
        <dbReference type="ARBA" id="ARBA00009085"/>
    </source>
</evidence>
<sequence length="895" mass="100673">MAMIDGINKTSFDSGNNVKNISNHHHHSNHQNQGSILFHNNVQVANICPQISSFLNNKIDFKSEKDFINDNVNDKDKKSDDDQDDDYSTSIEKLKKKYTVLTSTQTDTRFQMNGSSSESGGHRKFASIHKSTTTTSTSSPRKNCSNDNDNEMGEPKRILFPREKISMEWRKISSIGSGLQNLGNTCFVNSVLQSLTYCPPLVNFLITHHDEHISLCQASFCMICVMYKHISAALMSKIPVIQPNYICHRLKSIASHFTFGRQEDAHEFLRYVIDKMWRSCLTCHEKQYGLPGLVMKSDHLTKATTAINHIFGGYHRSQVSCTQCKAESNTYDYFMDFMLDIQNVSSLEQALQNFVNPEFLRNENAYKCLKCKKSVVAKKQFTVYRAPNVATFQLKRFDSNRTYTNKLVKFVSYPETLNLRPYMSEKGPPLMYKLISVLIHHGQTCNSGHYYCFVRNSNNCWYRMDDNHVSQVGLNEVLHQKAYILFYIRQNSENSIRKMSDNSMKMSNSASNQKCDIINNNQSPQKLSNNGIFNSNFKFQLHTTNQSPLKTSVHLQKSNTQSITKTSDNKQQSTPTANHLVKLNTNKINNGLVPYDDDDNQNDAESSSSSQNNKQPKITTPSTVIRLNTSKPTVTISPKDKSGHSGNNSNNKDGISLLKQPSQSSSSSSTTVLSSTTTATKEPKIAIKVKATTNSWKVVAATQISPPTSSSSSSSRITENPAAEMLKLKNRIESINTNWRISKTTASNSSSSDEINAQNNSSNNNSGTEDSSNRTESDRNLNDNENTAEIVSSTKQQQTSMINDNIKSWNGGVSILQKSMLDNKQHNVNADDDNDLYNEEFDQGKTIKVRNKIDPFKNASTINGINPFQKIQQLKYGNNNGDNKHYYNSGNNGFG</sequence>
<dbReference type="Pfam" id="PF00443">
    <property type="entry name" value="UCH"/>
    <property type="match status" value="1"/>
</dbReference>
<feature type="compositionally biased region" description="Low complexity" evidence="9">
    <location>
        <begin position="501"/>
        <end position="514"/>
    </location>
</feature>
<dbReference type="PANTHER" id="PTHR24006:SF758">
    <property type="entry name" value="UBIQUITIN CARBOXYL-TERMINAL HYDROLASE 36"/>
    <property type="match status" value="1"/>
</dbReference>
<dbReference type="EC" id="3.4.19.12" evidence="8"/>
<feature type="compositionally biased region" description="Low complexity" evidence="9">
    <location>
        <begin position="747"/>
        <end position="770"/>
    </location>
</feature>
<feature type="compositionally biased region" description="Low complexity" evidence="9">
    <location>
        <begin position="603"/>
        <end position="613"/>
    </location>
</feature>
<evidence type="ECO:0000256" key="2">
    <source>
        <dbReference type="ARBA" id="ARBA00004604"/>
    </source>
</evidence>
<dbReference type="Gene3D" id="3.90.70.10">
    <property type="entry name" value="Cysteine proteinases"/>
    <property type="match status" value="1"/>
</dbReference>
<evidence type="ECO:0000313" key="12">
    <source>
        <dbReference type="Proteomes" id="UP000887458"/>
    </source>
</evidence>
<dbReference type="SUPFAM" id="SSF54001">
    <property type="entry name" value="Cysteine proteinases"/>
    <property type="match status" value="1"/>
</dbReference>
<dbReference type="PROSITE" id="PS50235">
    <property type="entry name" value="USP_3"/>
    <property type="match status" value="1"/>
</dbReference>
<proteinExistence type="inferred from homology"/>
<protein>
    <recommendedName>
        <fullName evidence="8">Ubiquitin carboxyl-terminal hydrolase</fullName>
        <ecNumber evidence="8">3.4.19.12</ecNumber>
    </recommendedName>
</protein>
<feature type="compositionally biased region" description="Polar residues" evidence="9">
    <location>
        <begin position="518"/>
        <end position="529"/>
    </location>
</feature>
<feature type="region of interest" description="Disordered" evidence="9">
    <location>
        <begin position="551"/>
        <end position="575"/>
    </location>
</feature>
<accession>A0ABQ8IW59</accession>
<reference evidence="11 12" key="2">
    <citation type="journal article" date="2022" name="Mol. Biol. Evol.">
        <title>Comparative Genomics Reveals Insights into the Divergent Evolution of Astigmatic Mites and Household Pest Adaptations.</title>
        <authorList>
            <person name="Xiong Q."/>
            <person name="Wan A.T."/>
            <person name="Liu X."/>
            <person name="Fung C.S."/>
            <person name="Xiao X."/>
            <person name="Malainual N."/>
            <person name="Hou J."/>
            <person name="Wang L."/>
            <person name="Wang M."/>
            <person name="Yang K.Y."/>
            <person name="Cui Y."/>
            <person name="Leung E.L."/>
            <person name="Nong W."/>
            <person name="Shin S.K."/>
            <person name="Au S.W."/>
            <person name="Jeong K.Y."/>
            <person name="Chew F.T."/>
            <person name="Hui J.H."/>
            <person name="Leung T.F."/>
            <person name="Tungtrongchitr A."/>
            <person name="Zhong N."/>
            <person name="Liu Z."/>
            <person name="Tsui S.K."/>
        </authorList>
    </citation>
    <scope>NUCLEOTIDE SEQUENCE [LARGE SCALE GENOMIC DNA]</scope>
    <source>
        <strain evidence="11">Derp</strain>
    </source>
</reference>
<comment type="similarity">
    <text evidence="3 8">Belongs to the peptidase C19 family.</text>
</comment>
<dbReference type="PROSITE" id="PS00972">
    <property type="entry name" value="USP_1"/>
    <property type="match status" value="1"/>
</dbReference>
<feature type="region of interest" description="Disordered" evidence="9">
    <location>
        <begin position="129"/>
        <end position="154"/>
    </location>
</feature>
<evidence type="ECO:0000313" key="11">
    <source>
        <dbReference type="EMBL" id="KAH9414544.1"/>
    </source>
</evidence>
<dbReference type="CDD" id="cd02661">
    <property type="entry name" value="Peptidase_C19E"/>
    <property type="match status" value="1"/>
</dbReference>
<dbReference type="InterPro" id="IPR038765">
    <property type="entry name" value="Papain-like_cys_pep_sf"/>
</dbReference>
<dbReference type="EMBL" id="NJHN03000107">
    <property type="protein sequence ID" value="KAH9414544.1"/>
    <property type="molecule type" value="Genomic_DNA"/>
</dbReference>
<feature type="compositionally biased region" description="Low complexity" evidence="9">
    <location>
        <begin position="662"/>
        <end position="679"/>
    </location>
</feature>
<evidence type="ECO:0000259" key="10">
    <source>
        <dbReference type="PROSITE" id="PS50235"/>
    </source>
</evidence>
<dbReference type="InterPro" id="IPR001394">
    <property type="entry name" value="Peptidase_C19_UCH"/>
</dbReference>
<feature type="non-terminal residue" evidence="11">
    <location>
        <position position="895"/>
    </location>
</feature>
<evidence type="ECO:0000256" key="8">
    <source>
        <dbReference type="RuleBase" id="RU366025"/>
    </source>
</evidence>
<keyword evidence="6 8" id="KW-0378">Hydrolase</keyword>
<keyword evidence="12" id="KW-1185">Reference proteome</keyword>
<keyword evidence="5 8" id="KW-0833">Ubl conjugation pathway</keyword>
<feature type="compositionally biased region" description="Basic and acidic residues" evidence="9">
    <location>
        <begin position="69"/>
        <end position="80"/>
    </location>
</feature>
<evidence type="ECO:0000256" key="1">
    <source>
        <dbReference type="ARBA" id="ARBA00000707"/>
    </source>
</evidence>
<comment type="caution">
    <text evidence="11">The sequence shown here is derived from an EMBL/GenBank/DDBJ whole genome shotgun (WGS) entry which is preliminary data.</text>
</comment>
<evidence type="ECO:0000256" key="9">
    <source>
        <dbReference type="SAM" id="MobiDB-lite"/>
    </source>
</evidence>
<feature type="region of interest" description="Disordered" evidence="9">
    <location>
        <begin position="588"/>
        <end position="679"/>
    </location>
</feature>
<feature type="region of interest" description="Disordered" evidence="9">
    <location>
        <begin position="13"/>
        <end position="32"/>
    </location>
</feature>
<feature type="compositionally biased region" description="Basic and acidic residues" evidence="9">
    <location>
        <begin position="771"/>
        <end position="782"/>
    </location>
</feature>
<evidence type="ECO:0000256" key="4">
    <source>
        <dbReference type="ARBA" id="ARBA00022670"/>
    </source>
</evidence>
<reference evidence="11 12" key="1">
    <citation type="journal article" date="2018" name="J. Allergy Clin. Immunol.">
        <title>High-quality assembly of Dermatophagoides pteronyssinus genome and transcriptome reveals a wide range of novel allergens.</title>
        <authorList>
            <person name="Liu X.Y."/>
            <person name="Yang K.Y."/>
            <person name="Wang M.Q."/>
            <person name="Kwok J.S."/>
            <person name="Zeng X."/>
            <person name="Yang Z."/>
            <person name="Xiao X.J."/>
            <person name="Lau C.P."/>
            <person name="Li Y."/>
            <person name="Huang Z.M."/>
            <person name="Ba J.G."/>
            <person name="Yim A.K."/>
            <person name="Ouyang C.Y."/>
            <person name="Ngai S.M."/>
            <person name="Chan T.F."/>
            <person name="Leung E.L."/>
            <person name="Liu L."/>
            <person name="Liu Z.G."/>
            <person name="Tsui S.K."/>
        </authorList>
    </citation>
    <scope>NUCLEOTIDE SEQUENCE [LARGE SCALE GENOMIC DNA]</scope>
    <source>
        <strain evidence="11">Derp</strain>
    </source>
</reference>
<comment type="subcellular location">
    <subcellularLocation>
        <location evidence="2">Nucleus</location>
        <location evidence="2">Nucleolus</location>
    </subcellularLocation>
</comment>
<dbReference type="InterPro" id="IPR050164">
    <property type="entry name" value="Peptidase_C19"/>
</dbReference>
<name>A0ABQ8IW59_DERPT</name>
<feature type="region of interest" description="Disordered" evidence="9">
    <location>
        <begin position="744"/>
        <end position="784"/>
    </location>
</feature>
<keyword evidence="4 8" id="KW-0645">Protease</keyword>
<gene>
    <name evidence="11" type="primary">USP42</name>
    <name evidence="11" type="ORF">DERP_008740</name>
</gene>
<dbReference type="GO" id="GO:0016787">
    <property type="term" value="F:hydrolase activity"/>
    <property type="evidence" value="ECO:0007669"/>
    <property type="project" value="UniProtKB-KW"/>
</dbReference>
<dbReference type="Proteomes" id="UP000887458">
    <property type="component" value="Unassembled WGS sequence"/>
</dbReference>
<evidence type="ECO:0000256" key="7">
    <source>
        <dbReference type="ARBA" id="ARBA00022807"/>
    </source>
</evidence>
<dbReference type="PROSITE" id="PS00973">
    <property type="entry name" value="USP_2"/>
    <property type="match status" value="1"/>
</dbReference>
<keyword evidence="7 8" id="KW-0788">Thiol protease</keyword>
<evidence type="ECO:0000256" key="6">
    <source>
        <dbReference type="ARBA" id="ARBA00022801"/>
    </source>
</evidence>